<dbReference type="EMBL" id="JABBWK010000149">
    <property type="protein sequence ID" value="KAG1889785.1"/>
    <property type="molecule type" value="Genomic_DNA"/>
</dbReference>
<dbReference type="RefSeq" id="XP_041217646.1">
    <property type="nucleotide sequence ID" value="XM_041376139.1"/>
</dbReference>
<evidence type="ECO:0000313" key="1">
    <source>
        <dbReference type="EMBL" id="KAG1889785.1"/>
    </source>
</evidence>
<dbReference type="GeneID" id="64670437"/>
<protein>
    <submittedName>
        <fullName evidence="1">Uncharacterized protein</fullName>
    </submittedName>
</protein>
<proteinExistence type="predicted"/>
<keyword evidence="2" id="KW-1185">Reference proteome</keyword>
<name>A0AAD4DQG5_9AGAM</name>
<sequence length="322" mass="35852">MDSALHLSPRKKATSSNPLVLHGRHFGRTVFALCNYPALLTSGILRLEDLQDTPIEDYPAEVFMELVESYPGLLDHLTNGDDEDITHVGELMGKGASGARGDDMKTLKSAVLEWLVLRGQAVILPLAQNIKSDCGFNHEVTGALLCPAGLDWSNAETKQSLKSGETTVRSDQWPMFLYAGYVYDSEDPWKGLLRSEILIFGFKHVFTSPSSVDKEPKATHSSNAYLHSMKTVTKGSLAYIAMQVRFSLSSSSVFSRTDTVTDSENFYHSILDLLEDPEEKSQEVIDLMMWWTRRIFPNSSSLQRGVSKNSALAKIWEKRAAL</sequence>
<organism evidence="1 2">
    <name type="scientific">Suillus fuscotomentosus</name>
    <dbReference type="NCBI Taxonomy" id="1912939"/>
    <lineage>
        <taxon>Eukaryota</taxon>
        <taxon>Fungi</taxon>
        <taxon>Dikarya</taxon>
        <taxon>Basidiomycota</taxon>
        <taxon>Agaricomycotina</taxon>
        <taxon>Agaricomycetes</taxon>
        <taxon>Agaricomycetidae</taxon>
        <taxon>Boletales</taxon>
        <taxon>Suillineae</taxon>
        <taxon>Suillaceae</taxon>
        <taxon>Suillus</taxon>
    </lineage>
</organism>
<dbReference type="Proteomes" id="UP001195769">
    <property type="component" value="Unassembled WGS sequence"/>
</dbReference>
<gene>
    <name evidence="1" type="ORF">F5891DRAFT_965120</name>
</gene>
<dbReference type="InterPro" id="IPR046521">
    <property type="entry name" value="DUF6698"/>
</dbReference>
<accession>A0AAD4DQG5</accession>
<evidence type="ECO:0000313" key="2">
    <source>
        <dbReference type="Proteomes" id="UP001195769"/>
    </source>
</evidence>
<comment type="caution">
    <text evidence="1">The sequence shown here is derived from an EMBL/GenBank/DDBJ whole genome shotgun (WGS) entry which is preliminary data.</text>
</comment>
<reference evidence="1" key="1">
    <citation type="journal article" date="2020" name="New Phytol.">
        <title>Comparative genomics reveals dynamic genome evolution in host specialist ectomycorrhizal fungi.</title>
        <authorList>
            <person name="Lofgren L.A."/>
            <person name="Nguyen N.H."/>
            <person name="Vilgalys R."/>
            <person name="Ruytinx J."/>
            <person name="Liao H.L."/>
            <person name="Branco S."/>
            <person name="Kuo A."/>
            <person name="LaButti K."/>
            <person name="Lipzen A."/>
            <person name="Andreopoulos W."/>
            <person name="Pangilinan J."/>
            <person name="Riley R."/>
            <person name="Hundley H."/>
            <person name="Na H."/>
            <person name="Barry K."/>
            <person name="Grigoriev I.V."/>
            <person name="Stajich J.E."/>
            <person name="Kennedy P.G."/>
        </authorList>
    </citation>
    <scope>NUCLEOTIDE SEQUENCE</scope>
    <source>
        <strain evidence="1">FC203</strain>
    </source>
</reference>
<dbReference type="AlphaFoldDB" id="A0AAD4DQG5"/>
<dbReference type="Pfam" id="PF20414">
    <property type="entry name" value="DUF6698"/>
    <property type="match status" value="1"/>
</dbReference>